<dbReference type="EMBL" id="KV425886">
    <property type="protein sequence ID" value="KZW02749.1"/>
    <property type="molecule type" value="Genomic_DNA"/>
</dbReference>
<dbReference type="Gene3D" id="3.40.50.300">
    <property type="entry name" value="P-loop containing nucleotide triphosphate hydrolases"/>
    <property type="match status" value="1"/>
</dbReference>
<evidence type="ECO:0000259" key="2">
    <source>
        <dbReference type="Pfam" id="PF00350"/>
    </source>
</evidence>
<dbReference type="Proteomes" id="UP000077266">
    <property type="component" value="Unassembled WGS sequence"/>
</dbReference>
<organism evidence="3 4">
    <name type="scientific">Exidia glandulosa HHB12029</name>
    <dbReference type="NCBI Taxonomy" id="1314781"/>
    <lineage>
        <taxon>Eukaryota</taxon>
        <taxon>Fungi</taxon>
        <taxon>Dikarya</taxon>
        <taxon>Basidiomycota</taxon>
        <taxon>Agaricomycotina</taxon>
        <taxon>Agaricomycetes</taxon>
        <taxon>Auriculariales</taxon>
        <taxon>Exidiaceae</taxon>
        <taxon>Exidia</taxon>
    </lineage>
</organism>
<gene>
    <name evidence="3" type="ORF">EXIGLDRAFT_372054</name>
</gene>
<dbReference type="SUPFAM" id="SSF52540">
    <property type="entry name" value="P-loop containing nucleoside triphosphate hydrolases"/>
    <property type="match status" value="1"/>
</dbReference>
<feature type="compositionally biased region" description="Polar residues" evidence="1">
    <location>
        <begin position="397"/>
        <end position="415"/>
    </location>
</feature>
<evidence type="ECO:0000256" key="1">
    <source>
        <dbReference type="SAM" id="MobiDB-lite"/>
    </source>
</evidence>
<keyword evidence="4" id="KW-1185">Reference proteome</keyword>
<dbReference type="AlphaFoldDB" id="A0A165PW84"/>
<dbReference type="STRING" id="1314781.A0A165PW84"/>
<sequence>MVDPALASHQHLSEEEVDELMDDVQLSSPTSSSCQQTIAAVERVLTKLAPIAASKTATWRTKLEEIKQKVSGTRRVVVAVIGASGAGKSSLINALLGEDIVPTSGMRSCTATPIEISYHDKAGVIAASVEFITKESWVKEIGQLLTSLAHADGVIARLGEDGKEAWDRVHAIYPLLTTQFLLASSPEAIIDSNMDVRKKLETTVTLESPLSSKFLDELSNALRLKRTPSDEYPLDLWPLVSRVVVHTCTPVLGNGVVLVDLPGVQDSNTARAAIYKRYIRDSNHVCVVANVKRAATDKVAQDLLGDAFKSQLLMDGQYNSQNLSFIVTCTDDVDTTEISNDLNLEWTGPWLRLRNAYLKADERACNLRAKFEALKGRDRTSGSTFSFRHRGGDIEISEQTSSGGKRRLSSFTSPSVKMLKKSNGRTRPPPNLSMSQKNTLRLERQLRSAEDQSADRLRDCMRYCSEARSQWTINQIKEHFSDGLMDLMDDPDDFDDTGVKEVFAVSAREYFRLRHSSQPGSMHNRAVALFDTYEETGIPKVIQFFQSLGTMAQASLTTTGYEDLFAIVKKIALWLSAAKTCASSDRQRLRSVWHETVIFMDDGTKTIGLKASMTFILRQVAKAKATQMDTALERVLIPALHAAAEKAEDDIADCIQELGNAIKYWSTLRAIYRRDGVWKTHDWNAEAVSLLSRHFAAKFVFLRLTRTMLKLGRWNLVLNRYGNKKDSAATLSSISDVLRQLKRGAPENVATLVSAQTETALQLAETLVLRHIEQVLAVDPSELR</sequence>
<accession>A0A165PW84</accession>
<reference evidence="3 4" key="1">
    <citation type="journal article" date="2016" name="Mol. Biol. Evol.">
        <title>Comparative Genomics of Early-Diverging Mushroom-Forming Fungi Provides Insights into the Origins of Lignocellulose Decay Capabilities.</title>
        <authorList>
            <person name="Nagy L.G."/>
            <person name="Riley R."/>
            <person name="Tritt A."/>
            <person name="Adam C."/>
            <person name="Daum C."/>
            <person name="Floudas D."/>
            <person name="Sun H."/>
            <person name="Yadav J.S."/>
            <person name="Pangilinan J."/>
            <person name="Larsson K.H."/>
            <person name="Matsuura K."/>
            <person name="Barry K."/>
            <person name="Labutti K."/>
            <person name="Kuo R."/>
            <person name="Ohm R.A."/>
            <person name="Bhattacharya S.S."/>
            <person name="Shirouzu T."/>
            <person name="Yoshinaga Y."/>
            <person name="Martin F.M."/>
            <person name="Grigoriev I.V."/>
            <person name="Hibbett D.S."/>
        </authorList>
    </citation>
    <scope>NUCLEOTIDE SEQUENCE [LARGE SCALE GENOMIC DNA]</scope>
    <source>
        <strain evidence="3 4">HHB12029</strain>
    </source>
</reference>
<evidence type="ECO:0000313" key="3">
    <source>
        <dbReference type="EMBL" id="KZW02749.1"/>
    </source>
</evidence>
<dbReference type="PANTHER" id="PTHR36681:SF3">
    <property type="entry name" value="NUCLEAR GTPASE, GERMINAL CENTER-ASSOCIATED, TANDEM DUPLICATE 3"/>
    <property type="match status" value="1"/>
</dbReference>
<dbReference type="PANTHER" id="PTHR36681">
    <property type="entry name" value="NUCLEAR GTPASE, GERMINAL CENTER-ASSOCIATED, TANDEM DUPLICATE 3"/>
    <property type="match status" value="1"/>
</dbReference>
<dbReference type="InterPro" id="IPR027417">
    <property type="entry name" value="P-loop_NTPase"/>
</dbReference>
<proteinExistence type="predicted"/>
<dbReference type="OrthoDB" id="2804455at2759"/>
<dbReference type="InterPro" id="IPR045063">
    <property type="entry name" value="Dynamin_N"/>
</dbReference>
<name>A0A165PW84_EXIGL</name>
<feature type="region of interest" description="Disordered" evidence="1">
    <location>
        <begin position="388"/>
        <end position="438"/>
    </location>
</feature>
<dbReference type="Pfam" id="PF00350">
    <property type="entry name" value="Dynamin_N"/>
    <property type="match status" value="1"/>
</dbReference>
<evidence type="ECO:0000313" key="4">
    <source>
        <dbReference type="Proteomes" id="UP000077266"/>
    </source>
</evidence>
<protein>
    <recommendedName>
        <fullName evidence="2">Dynamin N-terminal domain-containing protein</fullName>
    </recommendedName>
</protein>
<dbReference type="InParanoid" id="A0A165PW84"/>
<feature type="domain" description="Dynamin N-terminal" evidence="2">
    <location>
        <begin position="78"/>
        <end position="303"/>
    </location>
</feature>